<dbReference type="PANTHER" id="PTHR34203">
    <property type="entry name" value="METHYLTRANSFERASE, FKBM FAMILY PROTEIN"/>
    <property type="match status" value="1"/>
</dbReference>
<gene>
    <name evidence="2" type="ORF">UU24_C0006G0026</name>
</gene>
<dbReference type="EMBL" id="LBZW01000006">
    <property type="protein sequence ID" value="KKR79532.1"/>
    <property type="molecule type" value="Genomic_DNA"/>
</dbReference>
<dbReference type="InterPro" id="IPR006342">
    <property type="entry name" value="FkbM_mtfrase"/>
</dbReference>
<proteinExistence type="predicted"/>
<dbReference type="PANTHER" id="PTHR34203:SF15">
    <property type="entry name" value="SLL1173 PROTEIN"/>
    <property type="match status" value="1"/>
</dbReference>
<protein>
    <recommendedName>
        <fullName evidence="1">Methyltransferase FkbM domain-containing protein</fullName>
    </recommendedName>
</protein>
<evidence type="ECO:0000313" key="2">
    <source>
        <dbReference type="EMBL" id="KKR79532.1"/>
    </source>
</evidence>
<organism evidence="2 3">
    <name type="scientific">Candidatus Nomurabacteria bacterium GW2011_GWA2_40_9</name>
    <dbReference type="NCBI Taxonomy" id="1618734"/>
    <lineage>
        <taxon>Bacteria</taxon>
        <taxon>Candidatus Nomuraibacteriota</taxon>
    </lineage>
</organism>
<accession>A0A0G0WVT6</accession>
<comment type="caution">
    <text evidence="2">The sequence shown here is derived from an EMBL/GenBank/DDBJ whole genome shotgun (WGS) entry which is preliminary data.</text>
</comment>
<name>A0A0G0WVT6_9BACT</name>
<dbReference type="Gene3D" id="3.40.50.150">
    <property type="entry name" value="Vaccinia Virus protein VP39"/>
    <property type="match status" value="1"/>
</dbReference>
<dbReference type="InterPro" id="IPR029063">
    <property type="entry name" value="SAM-dependent_MTases_sf"/>
</dbReference>
<evidence type="ECO:0000259" key="1">
    <source>
        <dbReference type="Pfam" id="PF05050"/>
    </source>
</evidence>
<reference evidence="2 3" key="1">
    <citation type="journal article" date="2015" name="Nature">
        <title>rRNA introns, odd ribosomes, and small enigmatic genomes across a large radiation of phyla.</title>
        <authorList>
            <person name="Brown C.T."/>
            <person name="Hug L.A."/>
            <person name="Thomas B.C."/>
            <person name="Sharon I."/>
            <person name="Castelle C.J."/>
            <person name="Singh A."/>
            <person name="Wilkins M.J."/>
            <person name="Williams K.H."/>
            <person name="Banfield J.F."/>
        </authorList>
    </citation>
    <scope>NUCLEOTIDE SEQUENCE [LARGE SCALE GENOMIC DNA]</scope>
</reference>
<evidence type="ECO:0000313" key="3">
    <source>
        <dbReference type="Proteomes" id="UP000034749"/>
    </source>
</evidence>
<dbReference type="SUPFAM" id="SSF53335">
    <property type="entry name" value="S-adenosyl-L-methionine-dependent methyltransferases"/>
    <property type="match status" value="1"/>
</dbReference>
<dbReference type="Proteomes" id="UP000034749">
    <property type="component" value="Unassembled WGS sequence"/>
</dbReference>
<dbReference type="InterPro" id="IPR052514">
    <property type="entry name" value="SAM-dependent_MTase"/>
</dbReference>
<dbReference type="AlphaFoldDB" id="A0A0G0WVT6"/>
<dbReference type="Pfam" id="PF05050">
    <property type="entry name" value="Methyltransf_21"/>
    <property type="match status" value="1"/>
</dbReference>
<dbReference type="NCBIfam" id="TIGR01444">
    <property type="entry name" value="fkbM_fam"/>
    <property type="match status" value="1"/>
</dbReference>
<sequence>MRFLNKIPALYPFYARIGIIEKIDYAITVMASIVEFLYCRVIIGKKVLITSVICKRVKNKVYSVPYGKFILCLSFVDILQGFTNTERERYIKYDKLISKGDIVCDIGAHIGTHTLLMSELVGEEGHVISIEPDINNFKILSLNISQLNKKLFTLINCALADTMGHLKLYSPIGSEFSSMSYSLTRETERYKVVRTIDFKELFRSIDNKNIDLMKIDIEGAEEKLLLSEEATWKEQKVKYIVLDTHSGVNYNKIIAHMESFGYMWESSNKKYYFYLDPNKKGRSFS</sequence>
<feature type="domain" description="Methyltransferase FkbM" evidence="1">
    <location>
        <begin position="105"/>
        <end position="262"/>
    </location>
</feature>